<dbReference type="AlphaFoldDB" id="A0A1Q6GNW0"/>
<dbReference type="EMBL" id="QSTF01000036">
    <property type="protein sequence ID" value="RGM37434.1"/>
    <property type="molecule type" value="Genomic_DNA"/>
</dbReference>
<dbReference type="GO" id="GO:0051301">
    <property type="term" value="P:cell division"/>
    <property type="evidence" value="ECO:0007669"/>
    <property type="project" value="UniProtKB-KW"/>
</dbReference>
<dbReference type="RefSeq" id="WP_022054657.1">
    <property type="nucleotide sequence ID" value="NZ_CABOGR010000022.1"/>
</dbReference>
<keyword evidence="8" id="KW-1185">Reference proteome</keyword>
<evidence type="ECO:0000313" key="2">
    <source>
        <dbReference type="EMBL" id="OKZ12850.1"/>
    </source>
</evidence>
<dbReference type="EMBL" id="QSQT01000022">
    <property type="protein sequence ID" value="RGK53883.1"/>
    <property type="molecule type" value="Genomic_DNA"/>
</dbReference>
<evidence type="ECO:0000313" key="4">
    <source>
        <dbReference type="EMBL" id="RGM37434.1"/>
    </source>
</evidence>
<evidence type="ECO:0000313" key="7">
    <source>
        <dbReference type="Proteomes" id="UP000260780"/>
    </source>
</evidence>
<reference evidence="7 8" key="2">
    <citation type="submission" date="2018-08" db="EMBL/GenBank/DDBJ databases">
        <title>A genome reference for cultivated species of the human gut microbiota.</title>
        <authorList>
            <person name="Zou Y."/>
            <person name="Xue W."/>
            <person name="Luo G."/>
        </authorList>
    </citation>
    <scope>NUCLEOTIDE SEQUENCE [LARGE SCALE GENOMIC DNA]</scope>
    <source>
        <strain evidence="5 9">AF24-16AC</strain>
        <strain evidence="4 7">OM08-14</strain>
        <strain evidence="3 8">TF10-3AC</strain>
    </source>
</reference>
<comment type="caution">
    <text evidence="3">The sequence shown here is derived from an EMBL/GenBank/DDBJ whole genome shotgun (WGS) entry which is preliminary data.</text>
</comment>
<proteinExistence type="predicted"/>
<name>A0A1Q6GNW0_9BACT</name>
<evidence type="ECO:0000313" key="3">
    <source>
        <dbReference type="EMBL" id="RGK53883.1"/>
    </source>
</evidence>
<reference evidence="2 6" key="1">
    <citation type="journal article" date="2016" name="Nat. Biotechnol.">
        <title>Measurement of bacterial replication rates in microbial communities.</title>
        <authorList>
            <person name="Brown C.T."/>
            <person name="Olm M.R."/>
            <person name="Thomas B.C."/>
            <person name="Banfield J.F."/>
        </authorList>
    </citation>
    <scope>NUCLEOTIDE SEQUENCE [LARGE SCALE GENOMIC DNA]</scope>
    <source>
        <strain evidence="2">45_130</strain>
    </source>
</reference>
<dbReference type="EMBL" id="MNQR01000003">
    <property type="protein sequence ID" value="OKZ12850.1"/>
    <property type="molecule type" value="Genomic_DNA"/>
</dbReference>
<protein>
    <submittedName>
        <fullName evidence="3">Cell division protein FtsQ</fullName>
    </submittedName>
</protein>
<dbReference type="Proteomes" id="UP000285750">
    <property type="component" value="Unassembled WGS sequence"/>
</dbReference>
<evidence type="ECO:0000313" key="9">
    <source>
        <dbReference type="Proteomes" id="UP000285750"/>
    </source>
</evidence>
<evidence type="ECO:0000313" key="6">
    <source>
        <dbReference type="Proteomes" id="UP000186685"/>
    </source>
</evidence>
<dbReference type="STRING" id="310297.BHV76_00640"/>
<accession>A0A1Q6GNW0</accession>
<dbReference type="EMBL" id="QRUY01000021">
    <property type="protein sequence ID" value="RGS06668.1"/>
    <property type="molecule type" value="Genomic_DNA"/>
</dbReference>
<sequence>MIKRILILCILVAVSIYLIVAVTIFNRKPENQVCKGMELVVKDSVDYGFITEAEVTKLLKQKNLYPEKKRIGTINVRQLEEVLSQHPFISRAECYLTSGGKVGIEIYQRIPLLRIMSSNGDNYYIDHSGKIMNATGKPIHVAVATGFIDRKFAQQELYELGLYLQRNPFWKAQVEQINVTPKKELEIVPRVGDHILFLGKATDFEEKFSKLQTFYSKVLNRIGWNKYERISIEFNNQIIGTKKED</sequence>
<dbReference type="Proteomes" id="UP000260862">
    <property type="component" value="Unassembled WGS sequence"/>
</dbReference>
<keyword evidence="3" id="KW-0132">Cell division</keyword>
<gene>
    <name evidence="2" type="ORF">BHV76_00640</name>
    <name evidence="5" type="ORF">DWY14_10170</name>
    <name evidence="4" type="ORF">DXC17_12110</name>
    <name evidence="3" type="ORF">DXD04_11795</name>
    <name evidence="1" type="ORF">K8V40_07145</name>
</gene>
<dbReference type="Proteomes" id="UP000722357">
    <property type="component" value="Unassembled WGS sequence"/>
</dbReference>
<evidence type="ECO:0000313" key="5">
    <source>
        <dbReference type="EMBL" id="RGS06668.1"/>
    </source>
</evidence>
<dbReference type="Proteomes" id="UP000186685">
    <property type="component" value="Unassembled WGS sequence"/>
</dbReference>
<evidence type="ECO:0000313" key="1">
    <source>
        <dbReference type="EMBL" id="HJF81412.1"/>
    </source>
</evidence>
<dbReference type="Proteomes" id="UP000260780">
    <property type="component" value="Unassembled WGS sequence"/>
</dbReference>
<keyword evidence="3" id="KW-0131">Cell cycle</keyword>
<evidence type="ECO:0000313" key="8">
    <source>
        <dbReference type="Proteomes" id="UP000260862"/>
    </source>
</evidence>
<reference evidence="1" key="3">
    <citation type="journal article" date="2021" name="PeerJ">
        <title>Extensive microbial diversity within the chicken gut microbiome revealed by metagenomics and culture.</title>
        <authorList>
            <person name="Gilroy R."/>
            <person name="Ravi A."/>
            <person name="Getino M."/>
            <person name="Pursley I."/>
            <person name="Horton D.L."/>
            <person name="Alikhan N.F."/>
            <person name="Baker D."/>
            <person name="Gharbi K."/>
            <person name="Hall N."/>
            <person name="Watson M."/>
            <person name="Adriaenssens E.M."/>
            <person name="Foster-Nyarko E."/>
            <person name="Jarju S."/>
            <person name="Secka A."/>
            <person name="Antonio M."/>
            <person name="Oren A."/>
            <person name="Chaudhuri R.R."/>
            <person name="La Ragione R."/>
            <person name="Hildebrand F."/>
            <person name="Pallen M.J."/>
        </authorList>
    </citation>
    <scope>NUCLEOTIDE SEQUENCE</scope>
    <source>
        <strain evidence="1">9794</strain>
    </source>
</reference>
<organism evidence="3 8">
    <name type="scientific">Phocaeicola plebeius</name>
    <dbReference type="NCBI Taxonomy" id="310297"/>
    <lineage>
        <taxon>Bacteria</taxon>
        <taxon>Pseudomonadati</taxon>
        <taxon>Bacteroidota</taxon>
        <taxon>Bacteroidia</taxon>
        <taxon>Bacteroidales</taxon>
        <taxon>Bacteroidaceae</taxon>
        <taxon>Phocaeicola</taxon>
    </lineage>
</organism>
<reference evidence="1" key="4">
    <citation type="submission" date="2021-09" db="EMBL/GenBank/DDBJ databases">
        <authorList>
            <person name="Gilroy R."/>
        </authorList>
    </citation>
    <scope>NUCLEOTIDE SEQUENCE</scope>
    <source>
        <strain evidence="1">9794</strain>
    </source>
</reference>
<dbReference type="EMBL" id="DYWE01000069">
    <property type="protein sequence ID" value="HJF81412.1"/>
    <property type="molecule type" value="Genomic_DNA"/>
</dbReference>